<dbReference type="RefSeq" id="WP_111983941.1">
    <property type="nucleotide sequence ID" value="NZ_NFZS01000004.1"/>
</dbReference>
<dbReference type="Gene3D" id="1.20.1250.20">
    <property type="entry name" value="MFS general substrate transporter like domains"/>
    <property type="match status" value="1"/>
</dbReference>
<protein>
    <submittedName>
        <fullName evidence="7">MFS transporter</fullName>
    </submittedName>
</protein>
<evidence type="ECO:0000256" key="5">
    <source>
        <dbReference type="SAM" id="Phobius"/>
    </source>
</evidence>
<dbReference type="Proteomes" id="UP000248926">
    <property type="component" value="Unassembled WGS sequence"/>
</dbReference>
<accession>A0A328NZH1</accession>
<feature type="transmembrane region" description="Helical" evidence="5">
    <location>
        <begin position="103"/>
        <end position="125"/>
    </location>
</feature>
<dbReference type="PANTHER" id="PTHR42718:SF49">
    <property type="entry name" value="EXPORT PROTEIN"/>
    <property type="match status" value="1"/>
</dbReference>
<dbReference type="InterPro" id="IPR036259">
    <property type="entry name" value="MFS_trans_sf"/>
</dbReference>
<comment type="caution">
    <text evidence="7">The sequence shown here is derived from an EMBL/GenBank/DDBJ whole genome shotgun (WGS) entry which is preliminary data.</text>
</comment>
<dbReference type="AlphaFoldDB" id="A0A328NZH1"/>
<feature type="transmembrane region" description="Helical" evidence="5">
    <location>
        <begin position="268"/>
        <end position="288"/>
    </location>
</feature>
<sequence length="508" mass="53299">MTSLRVSKNGLALAAVCLSSLMFGLEISSVPAILPTLQHALRGDFKDMQWVMNAYTIACTTVLMATGTLADRFGRKRLFLINIALFGVASMVCGWAPNMAVMIGARFLQGATGGAMLICQVAVLSQQFPARAERVRAFAAWGVIFGIGLGFGPIIGGAIVAWASWPWVFLAHGPIALATLMLGWRGARESRDPNARRLDVAGMLALSLAVFGTAYFITQGPDLGYGNPRVMGIAFVSALCLLAFVMIETRVAHPMFDFSVFRIRAFSGALLGSAGMNISFWPFMIYLPLYFHGVLGYGDAAAGCALLAYTLPTLVVPPLAERLAVRYRPGWVIPAGLFTIGAGFFLMKWGSGVAHPGWPSMLPGCVCAGVGLGMTNTTVTNTTTGVVTSERAGMASGIDMSARMITLAINIALMGLILVSGVAAGLRYAAATSGMPVPDDITLRALAESIAGGLPTGIAPELARTALSHGFQRVLLYGGIGVWMLGAASFLVFGAKPARDGACAQALT</sequence>
<evidence type="ECO:0000256" key="4">
    <source>
        <dbReference type="ARBA" id="ARBA00023136"/>
    </source>
</evidence>
<feature type="transmembrane region" description="Helical" evidence="5">
    <location>
        <begin position="167"/>
        <end position="186"/>
    </location>
</feature>
<keyword evidence="8" id="KW-1185">Reference proteome</keyword>
<feature type="transmembrane region" description="Helical" evidence="5">
    <location>
        <begin position="300"/>
        <end position="319"/>
    </location>
</feature>
<dbReference type="InterPro" id="IPR020846">
    <property type="entry name" value="MFS_dom"/>
</dbReference>
<feature type="transmembrane region" description="Helical" evidence="5">
    <location>
        <begin position="137"/>
        <end position="161"/>
    </location>
</feature>
<dbReference type="Gene3D" id="1.20.1720.10">
    <property type="entry name" value="Multidrug resistance protein D"/>
    <property type="match status" value="1"/>
</dbReference>
<keyword evidence="3 5" id="KW-1133">Transmembrane helix</keyword>
<feature type="transmembrane region" description="Helical" evidence="5">
    <location>
        <begin position="48"/>
        <end position="66"/>
    </location>
</feature>
<name>A0A328NZH1_9GAMM</name>
<evidence type="ECO:0000259" key="6">
    <source>
        <dbReference type="PROSITE" id="PS50850"/>
    </source>
</evidence>
<keyword evidence="4 5" id="KW-0472">Membrane</keyword>
<evidence type="ECO:0000313" key="8">
    <source>
        <dbReference type="Proteomes" id="UP000248926"/>
    </source>
</evidence>
<proteinExistence type="predicted"/>
<dbReference type="EMBL" id="NFZS01000004">
    <property type="protein sequence ID" value="RAO75467.1"/>
    <property type="molecule type" value="Genomic_DNA"/>
</dbReference>
<feature type="transmembrane region" description="Helical" evidence="5">
    <location>
        <begin position="474"/>
        <end position="495"/>
    </location>
</feature>
<gene>
    <name evidence="7" type="ORF">CA260_15450</name>
</gene>
<feature type="transmembrane region" description="Helical" evidence="5">
    <location>
        <begin position="198"/>
        <end position="218"/>
    </location>
</feature>
<dbReference type="GO" id="GO:0016020">
    <property type="term" value="C:membrane"/>
    <property type="evidence" value="ECO:0007669"/>
    <property type="project" value="UniProtKB-SubCell"/>
</dbReference>
<evidence type="ECO:0000256" key="1">
    <source>
        <dbReference type="ARBA" id="ARBA00004141"/>
    </source>
</evidence>
<evidence type="ECO:0000313" key="7">
    <source>
        <dbReference type="EMBL" id="RAO75467.1"/>
    </source>
</evidence>
<dbReference type="OrthoDB" id="2412976at2"/>
<feature type="domain" description="Major facilitator superfamily (MFS) profile" evidence="6">
    <location>
        <begin position="12"/>
        <end position="463"/>
    </location>
</feature>
<dbReference type="InterPro" id="IPR011701">
    <property type="entry name" value="MFS"/>
</dbReference>
<comment type="subcellular location">
    <subcellularLocation>
        <location evidence="1">Membrane</location>
        <topology evidence="1">Multi-pass membrane protein</topology>
    </subcellularLocation>
</comment>
<feature type="transmembrane region" description="Helical" evidence="5">
    <location>
        <begin position="230"/>
        <end position="247"/>
    </location>
</feature>
<dbReference type="GO" id="GO:0022857">
    <property type="term" value="F:transmembrane transporter activity"/>
    <property type="evidence" value="ECO:0007669"/>
    <property type="project" value="InterPro"/>
</dbReference>
<evidence type="ECO:0000256" key="3">
    <source>
        <dbReference type="ARBA" id="ARBA00022989"/>
    </source>
</evidence>
<evidence type="ECO:0000256" key="2">
    <source>
        <dbReference type="ARBA" id="ARBA00022692"/>
    </source>
</evidence>
<feature type="transmembrane region" description="Helical" evidence="5">
    <location>
        <begin position="404"/>
        <end position="426"/>
    </location>
</feature>
<reference evidence="7 8" key="1">
    <citation type="journal article" date="2018" name="Genet. Mol. Biol.">
        <title>The genome sequence of Dyella jiangningensis FCAV SCS01 from a lignocellulose-decomposing microbial consortium metagenome reveals potential for biotechnological applications.</title>
        <authorList>
            <person name="Desiderato J.G."/>
            <person name="Alvarenga D.O."/>
            <person name="Constancio M.T.L."/>
            <person name="Alves L.M.C."/>
            <person name="Varani A.M."/>
        </authorList>
    </citation>
    <scope>NUCLEOTIDE SEQUENCE [LARGE SCALE GENOMIC DNA]</scope>
    <source>
        <strain evidence="7 8">FCAV SCS01</strain>
    </source>
</reference>
<feature type="transmembrane region" description="Helical" evidence="5">
    <location>
        <begin position="331"/>
        <end position="351"/>
    </location>
</feature>
<keyword evidence="2 5" id="KW-0812">Transmembrane</keyword>
<feature type="transmembrane region" description="Helical" evidence="5">
    <location>
        <begin position="78"/>
        <end position="97"/>
    </location>
</feature>
<dbReference type="CDD" id="cd17321">
    <property type="entry name" value="MFS_MMR_MDR_like"/>
    <property type="match status" value="1"/>
</dbReference>
<organism evidence="7 8">
    <name type="scientific">Dyella jiangningensis</name>
    <dbReference type="NCBI Taxonomy" id="1379159"/>
    <lineage>
        <taxon>Bacteria</taxon>
        <taxon>Pseudomonadati</taxon>
        <taxon>Pseudomonadota</taxon>
        <taxon>Gammaproteobacteria</taxon>
        <taxon>Lysobacterales</taxon>
        <taxon>Rhodanobacteraceae</taxon>
        <taxon>Dyella</taxon>
    </lineage>
</organism>
<dbReference type="SUPFAM" id="SSF103473">
    <property type="entry name" value="MFS general substrate transporter"/>
    <property type="match status" value="1"/>
</dbReference>
<dbReference type="Pfam" id="PF07690">
    <property type="entry name" value="MFS_1"/>
    <property type="match status" value="1"/>
</dbReference>
<dbReference type="PROSITE" id="PS50850">
    <property type="entry name" value="MFS"/>
    <property type="match status" value="1"/>
</dbReference>
<dbReference type="PANTHER" id="PTHR42718">
    <property type="entry name" value="MAJOR FACILITATOR SUPERFAMILY MULTIDRUG TRANSPORTER MFSC"/>
    <property type="match status" value="1"/>
</dbReference>